<evidence type="ECO:0000313" key="3">
    <source>
        <dbReference type="Proteomes" id="UP000199515"/>
    </source>
</evidence>
<dbReference type="RefSeq" id="WP_245757237.1">
    <property type="nucleotide sequence ID" value="NZ_FNON01000002.1"/>
</dbReference>
<dbReference type="Pfam" id="PF11716">
    <property type="entry name" value="MDMPI_N"/>
    <property type="match status" value="1"/>
</dbReference>
<dbReference type="NCBIfam" id="TIGR03086">
    <property type="entry name" value="TIGR03086 family metal-binding protein"/>
    <property type="match status" value="1"/>
</dbReference>
<name>A0A1H2Z262_9PSEU</name>
<dbReference type="SUPFAM" id="SSF109854">
    <property type="entry name" value="DinB/YfiT-like putative metalloenzymes"/>
    <property type="match status" value="1"/>
</dbReference>
<dbReference type="AlphaFoldDB" id="A0A1H2Z262"/>
<feature type="domain" description="Mycothiol-dependent maleylpyruvate isomerase metal-binding" evidence="1">
    <location>
        <begin position="12"/>
        <end position="131"/>
    </location>
</feature>
<protein>
    <submittedName>
        <fullName evidence="2">TIGR03086 family protein</fullName>
    </submittedName>
</protein>
<dbReference type="InterPro" id="IPR017520">
    <property type="entry name" value="CHP03086"/>
</dbReference>
<dbReference type="InterPro" id="IPR017517">
    <property type="entry name" value="Maleyloyr_isom"/>
</dbReference>
<gene>
    <name evidence="2" type="ORF">SAMN05421504_102349</name>
</gene>
<organism evidence="2 3">
    <name type="scientific">Amycolatopsis xylanica</name>
    <dbReference type="NCBI Taxonomy" id="589385"/>
    <lineage>
        <taxon>Bacteria</taxon>
        <taxon>Bacillati</taxon>
        <taxon>Actinomycetota</taxon>
        <taxon>Actinomycetes</taxon>
        <taxon>Pseudonocardiales</taxon>
        <taxon>Pseudonocardiaceae</taxon>
        <taxon>Amycolatopsis</taxon>
    </lineage>
</organism>
<sequence>MADLYLSMISAAGAFKTVVAALREDDLAKRTPCDDYTVRALVNHLLYWGPWLVAGGRKEPAPAVEGGESDADLTQSDWATALEKQTDELIDVFGTPGALDGMSKMGSAEMPASVIAGMVLAEFALHGWDLAVATGQKLTLDEDTASALYAAVDGMAEQARAMGVFGPEVPVPASSSTLDRALGLVGRDPAWRP</sequence>
<evidence type="ECO:0000259" key="1">
    <source>
        <dbReference type="Pfam" id="PF11716"/>
    </source>
</evidence>
<dbReference type="NCBIfam" id="TIGR03083">
    <property type="entry name" value="maleylpyruvate isomerase family mycothiol-dependent enzyme"/>
    <property type="match status" value="1"/>
</dbReference>
<evidence type="ECO:0000313" key="2">
    <source>
        <dbReference type="EMBL" id="SDX11397.1"/>
    </source>
</evidence>
<keyword evidence="3" id="KW-1185">Reference proteome</keyword>
<proteinExistence type="predicted"/>
<dbReference type="STRING" id="589385.SAMN05421504_102349"/>
<accession>A0A1H2Z262</accession>
<dbReference type="GO" id="GO:0046872">
    <property type="term" value="F:metal ion binding"/>
    <property type="evidence" value="ECO:0007669"/>
    <property type="project" value="InterPro"/>
</dbReference>
<dbReference type="Gene3D" id="1.20.120.450">
    <property type="entry name" value="dinb family like domain"/>
    <property type="match status" value="1"/>
</dbReference>
<dbReference type="EMBL" id="FNON01000002">
    <property type="protein sequence ID" value="SDX11397.1"/>
    <property type="molecule type" value="Genomic_DNA"/>
</dbReference>
<dbReference type="InterPro" id="IPR024344">
    <property type="entry name" value="MDMPI_metal-binding"/>
</dbReference>
<dbReference type="InterPro" id="IPR034660">
    <property type="entry name" value="DinB/YfiT-like"/>
</dbReference>
<reference evidence="2 3" key="1">
    <citation type="submission" date="2016-10" db="EMBL/GenBank/DDBJ databases">
        <authorList>
            <person name="de Groot N.N."/>
        </authorList>
    </citation>
    <scope>NUCLEOTIDE SEQUENCE [LARGE SCALE GENOMIC DNA]</scope>
    <source>
        <strain evidence="2 3">CPCC 202699</strain>
    </source>
</reference>
<dbReference type="Proteomes" id="UP000199515">
    <property type="component" value="Unassembled WGS sequence"/>
</dbReference>